<feature type="compositionally biased region" description="Pro residues" evidence="1">
    <location>
        <begin position="1"/>
        <end position="12"/>
    </location>
</feature>
<accession>A0A0L0F139</accession>
<dbReference type="EMBL" id="KQ253005">
    <property type="protein sequence ID" value="KNC69863.1"/>
    <property type="molecule type" value="Genomic_DNA"/>
</dbReference>
<protein>
    <submittedName>
        <fullName evidence="2">Uncharacterized protein</fullName>
    </submittedName>
</protein>
<reference evidence="2 3" key="1">
    <citation type="submission" date="2011-02" db="EMBL/GenBank/DDBJ databases">
        <title>The Genome Sequence of Sphaeroforma arctica JP610.</title>
        <authorList>
            <consortium name="The Broad Institute Genome Sequencing Platform"/>
            <person name="Russ C."/>
            <person name="Cuomo C."/>
            <person name="Young S.K."/>
            <person name="Zeng Q."/>
            <person name="Gargeya S."/>
            <person name="Alvarado L."/>
            <person name="Berlin A."/>
            <person name="Chapman S.B."/>
            <person name="Chen Z."/>
            <person name="Freedman E."/>
            <person name="Gellesch M."/>
            <person name="Goldberg J."/>
            <person name="Griggs A."/>
            <person name="Gujja S."/>
            <person name="Heilman E."/>
            <person name="Heiman D."/>
            <person name="Howarth C."/>
            <person name="Mehta T."/>
            <person name="Neiman D."/>
            <person name="Pearson M."/>
            <person name="Roberts A."/>
            <person name="Saif S."/>
            <person name="Shea T."/>
            <person name="Shenoy N."/>
            <person name="Sisk P."/>
            <person name="Stolte C."/>
            <person name="Sykes S."/>
            <person name="White J."/>
            <person name="Yandava C."/>
            <person name="Burger G."/>
            <person name="Gray M.W."/>
            <person name="Holland P.W.H."/>
            <person name="King N."/>
            <person name="Lang F.B.F."/>
            <person name="Roger A.J."/>
            <person name="Ruiz-Trillo I."/>
            <person name="Haas B."/>
            <person name="Nusbaum C."/>
            <person name="Birren B."/>
        </authorList>
    </citation>
    <scope>NUCLEOTIDE SEQUENCE [LARGE SCALE GENOMIC DNA]</scope>
    <source>
        <strain evidence="2 3">JP610</strain>
    </source>
</reference>
<dbReference type="Proteomes" id="UP000054560">
    <property type="component" value="Unassembled WGS sequence"/>
</dbReference>
<evidence type="ECO:0000313" key="3">
    <source>
        <dbReference type="Proteomes" id="UP000054560"/>
    </source>
</evidence>
<sequence>HQPLSPTTPSPTHPHTRAVIRPRPSRLRVSTYKATQPVHSDRYTLSKTLPLAHVHGGLPMPHTACRSLNGRRR</sequence>
<evidence type="ECO:0000256" key="1">
    <source>
        <dbReference type="SAM" id="MobiDB-lite"/>
    </source>
</evidence>
<dbReference type="AlphaFoldDB" id="A0A0L0F139"/>
<dbReference type="GeneID" id="25918121"/>
<proteinExistence type="predicted"/>
<evidence type="ECO:0000313" key="2">
    <source>
        <dbReference type="EMBL" id="KNC69863.1"/>
    </source>
</evidence>
<keyword evidence="3" id="KW-1185">Reference proteome</keyword>
<name>A0A0L0F139_9EUKA</name>
<feature type="non-terminal residue" evidence="2">
    <location>
        <position position="1"/>
    </location>
</feature>
<organism evidence="2 3">
    <name type="scientific">Sphaeroforma arctica JP610</name>
    <dbReference type="NCBI Taxonomy" id="667725"/>
    <lineage>
        <taxon>Eukaryota</taxon>
        <taxon>Ichthyosporea</taxon>
        <taxon>Ichthyophonida</taxon>
        <taxon>Sphaeroforma</taxon>
    </lineage>
</organism>
<feature type="region of interest" description="Disordered" evidence="1">
    <location>
        <begin position="1"/>
        <end position="22"/>
    </location>
</feature>
<gene>
    <name evidence="2" type="ORF">SARC_17617</name>
</gene>
<dbReference type="RefSeq" id="XP_014143765.1">
    <property type="nucleotide sequence ID" value="XM_014288290.1"/>
</dbReference>